<accession>A0AAP1G823</accession>
<comment type="caution">
    <text evidence="7">The sequence shown here is derived from an EMBL/GenBank/DDBJ whole genome shotgun (WGS) entry which is preliminary data.</text>
</comment>
<dbReference type="GO" id="GO:0005525">
    <property type="term" value="F:GTP binding"/>
    <property type="evidence" value="ECO:0007669"/>
    <property type="project" value="UniProtKB-KW"/>
</dbReference>
<dbReference type="PANTHER" id="PTHR10465:SF0">
    <property type="entry name" value="SARCALUMENIN"/>
    <property type="match status" value="1"/>
</dbReference>
<evidence type="ECO:0000256" key="2">
    <source>
        <dbReference type="ARBA" id="ARBA00022741"/>
    </source>
</evidence>
<dbReference type="Pfam" id="PF00350">
    <property type="entry name" value="Dynamin_N"/>
    <property type="match status" value="1"/>
</dbReference>
<dbReference type="GO" id="GO:0016020">
    <property type="term" value="C:membrane"/>
    <property type="evidence" value="ECO:0007669"/>
    <property type="project" value="UniProtKB-SubCell"/>
</dbReference>
<evidence type="ECO:0000256" key="3">
    <source>
        <dbReference type="ARBA" id="ARBA00022801"/>
    </source>
</evidence>
<dbReference type="GO" id="GO:0003924">
    <property type="term" value="F:GTPase activity"/>
    <property type="evidence" value="ECO:0007669"/>
    <property type="project" value="InterPro"/>
</dbReference>
<dbReference type="AlphaFoldDB" id="A0AAP1G823"/>
<gene>
    <name evidence="7" type="ORF">WI41_14290</name>
</gene>
<dbReference type="InterPro" id="IPR027417">
    <property type="entry name" value="P-loop_NTPase"/>
</dbReference>
<dbReference type="RefSeq" id="WP_059545577.1">
    <property type="nucleotide sequence ID" value="NZ_LOTQ01000019.1"/>
</dbReference>
<proteinExistence type="predicted"/>
<keyword evidence="3" id="KW-0378">Hydrolase</keyword>
<sequence length="609" mass="66696">MTAHAHHWIDGTGELVDLLERGGEEARASVARLLLGRLTLPQAYVTVVGETSTGKSSLINALVGQDVLPASARPTTGVVTHVACRDEAASRYFAIYRDATQEAIDHDRFRTLSETPDGDMLRLQVRTRPKAAGNVGLHVFDTPGYNAVLSEHEEVLMNFLPNSDVIVFVVGYRTGFGQTDQDLLEAIAAATAHDSTIPLVLAINRVPAGCGVDDKRVTEIRRLVEDGLRRPFTLQLVGSANRLADGAPIARAPLEADALWDEVRRHAFDSTVLETVHERLQASVLAVLDDADAALEREEAGLLASADEADAIARALDIARAAQAESLREIERTMANLETALPHLLDSLVAASLQQVEAEVQGADKWLGYADCAEWLAGHCLPLEVRRMGRQLEAHMEVEMVALNRRLEEIANTAVGELDKTVSLRPDDPVRRFTLNVSRTIAQRLTGNAVNAMLRGIGGVGGAAAGAGNLAKMAVKRLGEMFGQRFGREVYDQIGRLFTKRMLERLNVAVTVLVEIGSFVYEAQVWQRKLIEQCREAVGTWRDEIAQVLRNQHLPSLRASNEAIVNELYGEFEGSPVAVQERPVRLAAVQRTREQLAVLRERLMQTANP</sequence>
<evidence type="ECO:0000259" key="6">
    <source>
        <dbReference type="Pfam" id="PF00350"/>
    </source>
</evidence>
<evidence type="ECO:0000256" key="4">
    <source>
        <dbReference type="ARBA" id="ARBA00023134"/>
    </source>
</evidence>
<reference evidence="7 8" key="1">
    <citation type="submission" date="2015-11" db="EMBL/GenBank/DDBJ databases">
        <title>Expanding the genomic diversity of Burkholderia species for the development of highly accurate diagnostics.</title>
        <authorList>
            <person name="Sahl J."/>
            <person name="Keim P."/>
            <person name="Wagner D."/>
        </authorList>
    </citation>
    <scope>NUCLEOTIDE SEQUENCE [LARGE SCALE GENOMIC DNA]</scope>
    <source>
        <strain evidence="7 8">RF32-BP12</strain>
    </source>
</reference>
<dbReference type="EMBL" id="LOTQ01000019">
    <property type="protein sequence ID" value="KVA08811.1"/>
    <property type="molecule type" value="Genomic_DNA"/>
</dbReference>
<organism evidence="7 8">
    <name type="scientific">Burkholderia latens</name>
    <dbReference type="NCBI Taxonomy" id="488446"/>
    <lineage>
        <taxon>Bacteria</taxon>
        <taxon>Pseudomonadati</taxon>
        <taxon>Pseudomonadota</taxon>
        <taxon>Betaproteobacteria</taxon>
        <taxon>Burkholderiales</taxon>
        <taxon>Burkholderiaceae</taxon>
        <taxon>Burkholderia</taxon>
        <taxon>Burkholderia cepacia complex</taxon>
    </lineage>
</organism>
<dbReference type="InterPro" id="IPR027094">
    <property type="entry name" value="Mitofusin_fam"/>
</dbReference>
<dbReference type="Proteomes" id="UP000056450">
    <property type="component" value="Unassembled WGS sequence"/>
</dbReference>
<dbReference type="SUPFAM" id="SSF52540">
    <property type="entry name" value="P-loop containing nucleoside triphosphate hydrolases"/>
    <property type="match status" value="1"/>
</dbReference>
<keyword evidence="4" id="KW-0342">GTP-binding</keyword>
<keyword evidence="2" id="KW-0547">Nucleotide-binding</keyword>
<dbReference type="Gene3D" id="3.40.50.300">
    <property type="entry name" value="P-loop containing nucleotide triphosphate hydrolases"/>
    <property type="match status" value="1"/>
</dbReference>
<evidence type="ECO:0000256" key="5">
    <source>
        <dbReference type="ARBA" id="ARBA00023136"/>
    </source>
</evidence>
<keyword evidence="5" id="KW-0472">Membrane</keyword>
<dbReference type="InterPro" id="IPR045063">
    <property type="entry name" value="Dynamin_N"/>
</dbReference>
<evidence type="ECO:0000313" key="7">
    <source>
        <dbReference type="EMBL" id="KVA08811.1"/>
    </source>
</evidence>
<comment type="subcellular location">
    <subcellularLocation>
        <location evidence="1">Membrane</location>
    </subcellularLocation>
</comment>
<dbReference type="PANTHER" id="PTHR10465">
    <property type="entry name" value="TRANSMEMBRANE GTPASE FZO1"/>
    <property type="match status" value="1"/>
</dbReference>
<evidence type="ECO:0000313" key="8">
    <source>
        <dbReference type="Proteomes" id="UP000056450"/>
    </source>
</evidence>
<feature type="domain" description="Dynamin N-terminal" evidence="6">
    <location>
        <begin position="45"/>
        <end position="185"/>
    </location>
</feature>
<evidence type="ECO:0000256" key="1">
    <source>
        <dbReference type="ARBA" id="ARBA00004370"/>
    </source>
</evidence>
<name>A0AAP1G823_9BURK</name>
<protein>
    <recommendedName>
        <fullName evidence="6">Dynamin N-terminal domain-containing protein</fullName>
    </recommendedName>
</protein>